<reference evidence="5 6" key="1">
    <citation type="submission" date="2019-11" db="EMBL/GenBank/DDBJ databases">
        <title>Novel species isolated from a subtropical stream in China.</title>
        <authorList>
            <person name="Lu H."/>
        </authorList>
    </citation>
    <scope>NUCLEOTIDE SEQUENCE [LARGE SCALE GENOMIC DNA]</scope>
    <source>
        <strain evidence="5 6">FT80W</strain>
    </source>
</reference>
<evidence type="ECO:0000313" key="5">
    <source>
        <dbReference type="EMBL" id="MRW92082.1"/>
    </source>
</evidence>
<dbReference type="AlphaFoldDB" id="A0A6I2L2Q4"/>
<evidence type="ECO:0000313" key="6">
    <source>
        <dbReference type="Proteomes" id="UP000433309"/>
    </source>
</evidence>
<dbReference type="InterPro" id="IPR050282">
    <property type="entry name" value="Cycloisomerase_2"/>
</dbReference>
<keyword evidence="6" id="KW-1185">Reference proteome</keyword>
<dbReference type="InterPro" id="IPR015943">
    <property type="entry name" value="WD40/YVTN_repeat-like_dom_sf"/>
</dbReference>
<feature type="signal peptide" evidence="4">
    <location>
        <begin position="1"/>
        <end position="23"/>
    </location>
</feature>
<name>A0A6I2L2Q4_9BURK</name>
<sequence>MANKSLLVALGAAGWLAAGVAGAADCERIYIGTHQQGGAPSLFTATFNSRDGSFGAASAVASMDRPTWLVKDPARPLLYVVSEVGNDGATQGKVFSLRIVPGDGALAEVGSVSSGGGGPTHLALDARAGTLLVANYGTGQVAVLALDAAGKLSGPVSVVQDQGSGPTARQRGPHAHGVAIDPTDRYALVADLGADRVFIYRYEAATRQLAPSSELRLPAGTGPRHLVFGADGRFAYLLSEFTGELRVYGWDAGSSSLREVQTLSILSAGFSGKISAGEVIVSGDGGQVYVSNRSDNTVIAYQVQPGAGRLTELQRLPAGGEVPSHLALSPDGRWLLSSNEASSAVTVFQVAGDGRLSATARKLDVAKPVNVVFAGACSAAVAAARESAIQLERGDIKGTLTLPDGAAAGPVALLIADADATDRDSNAPGTTSHSLRQLARALAAQGIASVRYDKRGVGTSVGANGRPASASGSGTGTGVDVGADGAMGNGDGIVGGPGSGAGMAGGAGAGADLALQAADAAAWIELLKKDARFNKVVVIGHGEGALVGLLAANQVGAGGFVALAASGERTAAEFGKLKMHARIILGDADQQAGPDAARALEQARPGTPVAVIAGMNHALYLAQPGAADAQTVAPELVTALVSFLNKR</sequence>
<dbReference type="Pfam" id="PF10282">
    <property type="entry name" value="Lactonase"/>
    <property type="match status" value="1"/>
</dbReference>
<keyword evidence="2" id="KW-0313">Glucose metabolism</keyword>
<dbReference type="EMBL" id="WKJK01000009">
    <property type="protein sequence ID" value="MRW92082.1"/>
    <property type="molecule type" value="Genomic_DNA"/>
</dbReference>
<keyword evidence="2" id="KW-0119">Carbohydrate metabolism</keyword>
<proteinExistence type="inferred from homology"/>
<gene>
    <name evidence="5" type="ORF">GJ699_18975</name>
</gene>
<dbReference type="InterPro" id="IPR019405">
    <property type="entry name" value="Lactonase_7-beta_prop"/>
</dbReference>
<dbReference type="PANTHER" id="PTHR30344:SF1">
    <property type="entry name" value="6-PHOSPHOGLUCONOLACTONASE"/>
    <property type="match status" value="1"/>
</dbReference>
<evidence type="ECO:0000256" key="4">
    <source>
        <dbReference type="SAM" id="SignalP"/>
    </source>
</evidence>
<comment type="similarity">
    <text evidence="1">Belongs to the cycloisomerase 2 family.</text>
</comment>
<comment type="caution">
    <text evidence="5">The sequence shown here is derived from an EMBL/GenBank/DDBJ whole genome shotgun (WGS) entry which is preliminary data.</text>
</comment>
<dbReference type="SUPFAM" id="SSF50974">
    <property type="entry name" value="Nitrous oxide reductase, N-terminal domain"/>
    <property type="match status" value="1"/>
</dbReference>
<evidence type="ECO:0000256" key="1">
    <source>
        <dbReference type="ARBA" id="ARBA00005564"/>
    </source>
</evidence>
<keyword evidence="4" id="KW-0732">Signal</keyword>
<dbReference type="GO" id="GO:0006006">
    <property type="term" value="P:glucose metabolic process"/>
    <property type="evidence" value="ECO:0007669"/>
    <property type="project" value="UniProtKB-KW"/>
</dbReference>
<accession>A0A6I2L2Q4</accession>
<dbReference type="InterPro" id="IPR011045">
    <property type="entry name" value="N2O_reductase_N"/>
</dbReference>
<protein>
    <submittedName>
        <fullName evidence="5">Beta-propeller fold lactonase family protein</fullName>
    </submittedName>
</protein>
<dbReference type="RefSeq" id="WP_154379104.1">
    <property type="nucleotide sequence ID" value="NZ_WKJK01000009.1"/>
</dbReference>
<dbReference type="PANTHER" id="PTHR30344">
    <property type="entry name" value="6-PHOSPHOGLUCONOLACTONASE-RELATED"/>
    <property type="match status" value="1"/>
</dbReference>
<dbReference type="InterPro" id="IPR029058">
    <property type="entry name" value="AB_hydrolase_fold"/>
</dbReference>
<feature type="region of interest" description="Disordered" evidence="3">
    <location>
        <begin position="157"/>
        <end position="176"/>
    </location>
</feature>
<evidence type="ECO:0000256" key="3">
    <source>
        <dbReference type="SAM" id="MobiDB-lite"/>
    </source>
</evidence>
<organism evidence="5 6">
    <name type="scientific">Duganella guangzhouensis</name>
    <dbReference type="NCBI Taxonomy" id="2666084"/>
    <lineage>
        <taxon>Bacteria</taxon>
        <taxon>Pseudomonadati</taxon>
        <taxon>Pseudomonadota</taxon>
        <taxon>Betaproteobacteria</taxon>
        <taxon>Burkholderiales</taxon>
        <taxon>Oxalobacteraceae</taxon>
        <taxon>Telluria group</taxon>
        <taxon>Duganella</taxon>
    </lineage>
</organism>
<feature type="chain" id="PRO_5026185319" evidence="4">
    <location>
        <begin position="24"/>
        <end position="647"/>
    </location>
</feature>
<dbReference type="GO" id="GO:0017057">
    <property type="term" value="F:6-phosphogluconolactonase activity"/>
    <property type="evidence" value="ECO:0007669"/>
    <property type="project" value="TreeGrafter"/>
</dbReference>
<dbReference type="Gene3D" id="3.40.50.1820">
    <property type="entry name" value="alpha/beta hydrolase"/>
    <property type="match status" value="1"/>
</dbReference>
<dbReference type="SUPFAM" id="SSF53474">
    <property type="entry name" value="alpha/beta-Hydrolases"/>
    <property type="match status" value="1"/>
</dbReference>
<evidence type="ECO:0000256" key="2">
    <source>
        <dbReference type="ARBA" id="ARBA00022526"/>
    </source>
</evidence>
<dbReference type="Proteomes" id="UP000433309">
    <property type="component" value="Unassembled WGS sequence"/>
</dbReference>
<dbReference type="Gene3D" id="2.130.10.10">
    <property type="entry name" value="YVTN repeat-like/Quinoprotein amine dehydrogenase"/>
    <property type="match status" value="1"/>
</dbReference>